<feature type="chain" id="PRO_5046761439" evidence="1">
    <location>
        <begin position="24"/>
        <end position="122"/>
    </location>
</feature>
<evidence type="ECO:0000313" key="3">
    <source>
        <dbReference type="Proteomes" id="UP001059912"/>
    </source>
</evidence>
<dbReference type="EMBL" id="CP050471">
    <property type="protein sequence ID" value="UTZ33075.1"/>
    <property type="molecule type" value="Genomic_DNA"/>
</dbReference>
<protein>
    <submittedName>
        <fullName evidence="2">Uncharacterized protein</fullName>
    </submittedName>
</protein>
<keyword evidence="1" id="KW-0732">Signal</keyword>
<reference evidence="2" key="1">
    <citation type="submission" date="2020-03" db="EMBL/GenBank/DDBJ databases">
        <title>Five strains of Vibrio campbellii isolated from Mariana Trench.</title>
        <authorList>
            <person name="Liang J."/>
            <person name="Zhang X.-H."/>
        </authorList>
    </citation>
    <scope>NUCLEOTIDE SEQUENCE</scope>
    <source>
        <strain evidence="2">LJC013</strain>
    </source>
</reference>
<accession>A0ABY5IHW1</accession>
<proteinExistence type="predicted"/>
<gene>
    <name evidence="2" type="ORF">HB762_17235</name>
</gene>
<evidence type="ECO:0000313" key="2">
    <source>
        <dbReference type="EMBL" id="UTZ33075.1"/>
    </source>
</evidence>
<feature type="signal peptide" evidence="1">
    <location>
        <begin position="1"/>
        <end position="23"/>
    </location>
</feature>
<dbReference type="RefSeq" id="WP_255903636.1">
    <property type="nucleotide sequence ID" value="NZ_CP050465.1"/>
</dbReference>
<keyword evidence="3" id="KW-1185">Reference proteome</keyword>
<name>A0ABY5IHW1_9VIBR</name>
<sequence length="122" mass="13513">MHTVIRSGVALFMLICVQSSVFAKEGSFGSDGDLVYKDMVGGPYFDEWYVAEDISQLNDIKIYREGKSGLLEAIIKVDCKLQTVTAQGTAFIYGSITLPKEEAQEYFSADITKAIVNKICMH</sequence>
<organism evidence="2 3">
    <name type="scientific">Vibrio campbellii</name>
    <dbReference type="NCBI Taxonomy" id="680"/>
    <lineage>
        <taxon>Bacteria</taxon>
        <taxon>Pseudomonadati</taxon>
        <taxon>Pseudomonadota</taxon>
        <taxon>Gammaproteobacteria</taxon>
        <taxon>Vibrionales</taxon>
        <taxon>Vibrionaceae</taxon>
        <taxon>Vibrio</taxon>
    </lineage>
</organism>
<dbReference type="Proteomes" id="UP001059912">
    <property type="component" value="Chromosome 2"/>
</dbReference>
<evidence type="ECO:0000256" key="1">
    <source>
        <dbReference type="SAM" id="SignalP"/>
    </source>
</evidence>